<gene>
    <name evidence="2" type="ORF">SAMN06272737_11897</name>
</gene>
<dbReference type="OrthoDB" id="581720at2"/>
<sequence length="559" mass="61104">MTTGAPDQLSGDRFANGDVEIRGTPFLYCVADAFVQPQLADALLRAMETTTEWILHSGDFFEQYEWDLARSAPSGDMRRLFDPVVLDELRRTVARLFDCDLEHRVKVVAHRLEPGQGIGVHNDAPRPGDETHRVVLHLGHEYDDRHGGHLVFLNGPDGTDLHRIFRPLHNTAVGFAMSDASFHAVSTVRSRVRYSVVFSFWERKNPDQPPAPGDRHPSITVSRRLADSEDVATALVFEMFPERYPVATEETGEDRTFTLRPSVTPGANLDAGLSEALRSVTGITPALRAEYRVLRQHSNGRFFLRSLDHHWALWAWSKWLAANPGSQPTLLVHLDSHDDLGSPPLAVTPTPGVFDLPLGQDRVDIAAPGTVSAAITAGRIGIGSFIAPFLHGLRHCDVYHAWHSDHAGASAFPMWLDEEPLRAPLSGCRPVISPNGSGERARIVGTYTRGELDGIAGLAPDGPVLLDIDMDFFCNRFGVGDAANHGAATTLPDVCSVIDQLGEVLTANRALSERIAVVTLALSPGFFPSEFWEVALPRLEDMLTRVLDAFSPAAPTGGS</sequence>
<accession>A0A238YAF4</accession>
<evidence type="ECO:0000313" key="3">
    <source>
        <dbReference type="Proteomes" id="UP000198403"/>
    </source>
</evidence>
<dbReference type="NCBIfam" id="NF041706">
    <property type="entry name" value="2OG_matur_YhhC"/>
    <property type="match status" value="1"/>
</dbReference>
<dbReference type="InterPro" id="IPR044862">
    <property type="entry name" value="Pro_4_hyd_alph_FE2OG_OXY"/>
</dbReference>
<protein>
    <submittedName>
        <fullName evidence="2">2OG-Fe(II) oxygenase superfamily protein</fullName>
    </submittedName>
</protein>
<dbReference type="Pfam" id="PF13640">
    <property type="entry name" value="2OG-FeII_Oxy_3"/>
    <property type="match status" value="1"/>
</dbReference>
<dbReference type="EMBL" id="FZNO01000018">
    <property type="protein sequence ID" value="SNR67603.1"/>
    <property type="molecule type" value="Genomic_DNA"/>
</dbReference>
<keyword evidence="3" id="KW-1185">Reference proteome</keyword>
<dbReference type="Gene3D" id="2.60.120.620">
    <property type="entry name" value="q2cbj1_9rhob like domain"/>
    <property type="match status" value="1"/>
</dbReference>
<dbReference type="InterPro" id="IPR005123">
    <property type="entry name" value="Oxoglu/Fe-dep_dioxygenase_dom"/>
</dbReference>
<dbReference type="AlphaFoldDB" id="A0A238YAF4"/>
<feature type="domain" description="Fe2OG dioxygenase" evidence="1">
    <location>
        <begin position="101"/>
        <end position="204"/>
    </location>
</feature>
<dbReference type="PROSITE" id="PS51471">
    <property type="entry name" value="FE2OG_OXY"/>
    <property type="match status" value="1"/>
</dbReference>
<dbReference type="RefSeq" id="WP_089337583.1">
    <property type="nucleotide sequence ID" value="NZ_FZNO01000018.1"/>
</dbReference>
<evidence type="ECO:0000259" key="1">
    <source>
        <dbReference type="PROSITE" id="PS51471"/>
    </source>
</evidence>
<name>A0A238YAF4_9ACTN</name>
<organism evidence="2 3">
    <name type="scientific">Blastococcus mobilis</name>
    <dbReference type="NCBI Taxonomy" id="1938746"/>
    <lineage>
        <taxon>Bacteria</taxon>
        <taxon>Bacillati</taxon>
        <taxon>Actinomycetota</taxon>
        <taxon>Actinomycetes</taxon>
        <taxon>Geodermatophilales</taxon>
        <taxon>Geodermatophilaceae</taxon>
        <taxon>Blastococcus</taxon>
    </lineage>
</organism>
<reference evidence="2 3" key="1">
    <citation type="submission" date="2017-06" db="EMBL/GenBank/DDBJ databases">
        <authorList>
            <person name="Kim H.J."/>
            <person name="Triplett B.A."/>
        </authorList>
    </citation>
    <scope>NUCLEOTIDE SEQUENCE [LARGE SCALE GENOMIC DNA]</scope>
    <source>
        <strain evidence="2 3">DSM 44272</strain>
    </source>
</reference>
<proteinExistence type="predicted"/>
<evidence type="ECO:0000313" key="2">
    <source>
        <dbReference type="EMBL" id="SNR67603.1"/>
    </source>
</evidence>
<dbReference type="Proteomes" id="UP000198403">
    <property type="component" value="Unassembled WGS sequence"/>
</dbReference>